<dbReference type="AlphaFoldDB" id="A0A4U7B8C8"/>
<comment type="caution">
    <text evidence="2">The sequence shown here is derived from an EMBL/GenBank/DDBJ whole genome shotgun (WGS) entry which is preliminary data.</text>
</comment>
<dbReference type="EMBL" id="PTQR01000018">
    <property type="protein sequence ID" value="TKX26065.1"/>
    <property type="molecule type" value="Genomic_DNA"/>
</dbReference>
<feature type="compositionally biased region" description="Basic and acidic residues" evidence="1">
    <location>
        <begin position="100"/>
        <end position="112"/>
    </location>
</feature>
<proteinExistence type="predicted"/>
<protein>
    <submittedName>
        <fullName evidence="2">Uncharacterized protein</fullName>
    </submittedName>
</protein>
<gene>
    <name evidence="2" type="ORF">C1H76_1681</name>
</gene>
<evidence type="ECO:0000313" key="3">
    <source>
        <dbReference type="Proteomes" id="UP000308133"/>
    </source>
</evidence>
<organism evidence="2 3">
    <name type="scientific">Elsinoe australis</name>
    <dbReference type="NCBI Taxonomy" id="40998"/>
    <lineage>
        <taxon>Eukaryota</taxon>
        <taxon>Fungi</taxon>
        <taxon>Dikarya</taxon>
        <taxon>Ascomycota</taxon>
        <taxon>Pezizomycotina</taxon>
        <taxon>Dothideomycetes</taxon>
        <taxon>Dothideomycetidae</taxon>
        <taxon>Myriangiales</taxon>
        <taxon>Elsinoaceae</taxon>
        <taxon>Elsinoe</taxon>
    </lineage>
</organism>
<sequence>MRQTREIIALASTYISTQKSEITKLSVDLAAAVIRHTQAQMVSERGCTTSHPVVAATTDQLATSHKRANAPARVNETVTFGTLVAEQLRRAAAPQAQASFERERAEQGDEIK</sequence>
<accession>A0A4U7B8C8</accession>
<evidence type="ECO:0000256" key="1">
    <source>
        <dbReference type="SAM" id="MobiDB-lite"/>
    </source>
</evidence>
<feature type="region of interest" description="Disordered" evidence="1">
    <location>
        <begin position="92"/>
        <end position="112"/>
    </location>
</feature>
<name>A0A4U7B8C8_9PEZI</name>
<evidence type="ECO:0000313" key="2">
    <source>
        <dbReference type="EMBL" id="TKX26065.1"/>
    </source>
</evidence>
<dbReference type="Proteomes" id="UP000308133">
    <property type="component" value="Unassembled WGS sequence"/>
</dbReference>
<reference evidence="2 3" key="1">
    <citation type="submission" date="2018-02" db="EMBL/GenBank/DDBJ databases">
        <title>Draft genome sequences of Elsinoe sp., causing black scab on jojoba.</title>
        <authorList>
            <person name="Stodart B."/>
            <person name="Jeffress S."/>
            <person name="Ash G."/>
            <person name="Arun Chinnappa K."/>
        </authorList>
    </citation>
    <scope>NUCLEOTIDE SEQUENCE [LARGE SCALE GENOMIC DNA]</scope>
    <source>
        <strain evidence="2 3">Hillstone_2</strain>
    </source>
</reference>